<accession>A0ABS8YAZ2</accession>
<feature type="compositionally biased region" description="Basic residues" evidence="1">
    <location>
        <begin position="47"/>
        <end position="56"/>
    </location>
</feature>
<feature type="compositionally biased region" description="Polar residues" evidence="1">
    <location>
        <begin position="1"/>
        <end position="15"/>
    </location>
</feature>
<evidence type="ECO:0000256" key="1">
    <source>
        <dbReference type="SAM" id="MobiDB-lite"/>
    </source>
</evidence>
<organism evidence="2 3">
    <name type="scientific">Datura stramonium</name>
    <name type="common">Jimsonweed</name>
    <name type="synonym">Common thornapple</name>
    <dbReference type="NCBI Taxonomy" id="4076"/>
    <lineage>
        <taxon>Eukaryota</taxon>
        <taxon>Viridiplantae</taxon>
        <taxon>Streptophyta</taxon>
        <taxon>Embryophyta</taxon>
        <taxon>Tracheophyta</taxon>
        <taxon>Spermatophyta</taxon>
        <taxon>Magnoliopsida</taxon>
        <taxon>eudicotyledons</taxon>
        <taxon>Gunneridae</taxon>
        <taxon>Pentapetalae</taxon>
        <taxon>asterids</taxon>
        <taxon>lamiids</taxon>
        <taxon>Solanales</taxon>
        <taxon>Solanaceae</taxon>
        <taxon>Solanoideae</taxon>
        <taxon>Datureae</taxon>
        <taxon>Datura</taxon>
    </lineage>
</organism>
<comment type="caution">
    <text evidence="2">The sequence shown here is derived from an EMBL/GenBank/DDBJ whole genome shotgun (WGS) entry which is preliminary data.</text>
</comment>
<evidence type="ECO:0000313" key="2">
    <source>
        <dbReference type="EMBL" id="MCE5167565.1"/>
    </source>
</evidence>
<feature type="non-terminal residue" evidence="2">
    <location>
        <position position="118"/>
    </location>
</feature>
<sequence length="118" mass="12864">QPTPENQAADQGTQQSSPPPSRRDRDRRAAASIEQPRPIAAATATSRRWKKKKKKGQPTPGEESKAPAQCRRPEENNPDLPPLSTASRIPDRAGSLDLNSLECNTEERDRAFAGKAPA</sequence>
<feature type="region of interest" description="Disordered" evidence="1">
    <location>
        <begin position="1"/>
        <end position="118"/>
    </location>
</feature>
<protein>
    <submittedName>
        <fullName evidence="2">Uncharacterized protein</fullName>
    </submittedName>
</protein>
<keyword evidence="3" id="KW-1185">Reference proteome</keyword>
<dbReference type="Proteomes" id="UP000823775">
    <property type="component" value="Unassembled WGS sequence"/>
</dbReference>
<feature type="non-terminal residue" evidence="2">
    <location>
        <position position="1"/>
    </location>
</feature>
<proteinExistence type="predicted"/>
<name>A0ABS8YAZ2_DATST</name>
<gene>
    <name evidence="2" type="ORF">HAX54_010566</name>
</gene>
<reference evidence="2 3" key="1">
    <citation type="journal article" date="2021" name="BMC Genomics">
        <title>Datura genome reveals duplications of psychoactive alkaloid biosynthetic genes and high mutation rate following tissue culture.</title>
        <authorList>
            <person name="Rajewski A."/>
            <person name="Carter-House D."/>
            <person name="Stajich J."/>
            <person name="Litt A."/>
        </authorList>
    </citation>
    <scope>NUCLEOTIDE SEQUENCE [LARGE SCALE GENOMIC DNA]</scope>
    <source>
        <strain evidence="2">AR-01</strain>
    </source>
</reference>
<evidence type="ECO:0000313" key="3">
    <source>
        <dbReference type="Proteomes" id="UP000823775"/>
    </source>
</evidence>
<dbReference type="EMBL" id="JACEIK010158588">
    <property type="protein sequence ID" value="MCE5167565.1"/>
    <property type="molecule type" value="Genomic_DNA"/>
</dbReference>